<evidence type="ECO:0000313" key="1">
    <source>
        <dbReference type="EMBL" id="AQW22352.1"/>
    </source>
</evidence>
<dbReference type="KEGG" id="lcu:PL11_006985"/>
<dbReference type="AlphaFoldDB" id="A0A1S6QL55"/>
<organism evidence="1 2">
    <name type="scientific">Lentilactobacillus curieae</name>
    <dbReference type="NCBI Taxonomy" id="1138822"/>
    <lineage>
        <taxon>Bacteria</taxon>
        <taxon>Bacillati</taxon>
        <taxon>Bacillota</taxon>
        <taxon>Bacilli</taxon>
        <taxon>Lactobacillales</taxon>
        <taxon>Lactobacillaceae</taxon>
        <taxon>Lentilactobacillus</taxon>
    </lineage>
</organism>
<accession>A0A1S6QL55</accession>
<keyword evidence="2" id="KW-1185">Reference proteome</keyword>
<gene>
    <name evidence="1" type="ORF">PL11_006985</name>
</gene>
<dbReference type="EMBL" id="CP018906">
    <property type="protein sequence ID" value="AQW22352.1"/>
    <property type="molecule type" value="Genomic_DNA"/>
</dbReference>
<dbReference type="eggNOG" id="ENOG5033HWI">
    <property type="taxonomic scope" value="Bacteria"/>
</dbReference>
<name>A0A1S6QL55_9LACO</name>
<dbReference type="Proteomes" id="UP000030361">
    <property type="component" value="Chromosome"/>
</dbReference>
<evidence type="ECO:0000313" key="2">
    <source>
        <dbReference type="Proteomes" id="UP000030361"/>
    </source>
</evidence>
<proteinExistence type="predicted"/>
<reference evidence="1 2" key="1">
    <citation type="journal article" date="2015" name="Genome Announc.">
        <title>Genome Sequence of Lactobacillus curieae CCTCC M 2011381T, a Novel Producer of Gamma-aminobutyric Acid.</title>
        <authorList>
            <person name="Wang Y."/>
            <person name="Wang Y."/>
            <person name="Lang C."/>
            <person name="Wei D."/>
            <person name="Xu P."/>
            <person name="Xie J."/>
        </authorList>
    </citation>
    <scope>NUCLEOTIDE SEQUENCE [LARGE SCALE GENOMIC DNA]</scope>
    <source>
        <strain evidence="1 2">CCTCC M 2011381</strain>
    </source>
</reference>
<dbReference type="OrthoDB" id="2146345at2"/>
<sequence length="64" mass="7393">MDKTDFTDQLQKLKDGELNELTVQPNDFMVFQEAFMDFDARKRVVGAAQKGGTVVYTFEKDQKE</sequence>
<protein>
    <submittedName>
        <fullName evidence="1">Uncharacterized protein</fullName>
    </submittedName>
</protein>